<dbReference type="Pfam" id="PF14069">
    <property type="entry name" value="SpoVIF"/>
    <property type="match status" value="1"/>
</dbReference>
<comment type="caution">
    <text evidence="1">The sequence shown here is derived from an EMBL/GenBank/DDBJ whole genome shotgun (WGS) entry which is preliminary data.</text>
</comment>
<accession>A0A8J8GIE3</accession>
<protein>
    <submittedName>
        <fullName evidence="1">Stage VI sporulation protein F</fullName>
    </submittedName>
</protein>
<sequence>MHVVDEFIDKDFFDLLEDKIKIKSEDLFGLADEVKDADFSDENTIHYLIRQLSSLANVPVSNELENAIIDSVIQQVKQLLDDSVEKEIMENDEG</sequence>
<proteinExistence type="predicted"/>
<organism evidence="1 2">
    <name type="scientific">Calidifontibacillus erzurumensis</name>
    <dbReference type="NCBI Taxonomy" id="2741433"/>
    <lineage>
        <taxon>Bacteria</taxon>
        <taxon>Bacillati</taxon>
        <taxon>Bacillota</taxon>
        <taxon>Bacilli</taxon>
        <taxon>Bacillales</taxon>
        <taxon>Bacillaceae</taxon>
        <taxon>Calidifontibacillus/Schinkia group</taxon>
        <taxon>Calidifontibacillus</taxon>
    </lineage>
</organism>
<gene>
    <name evidence="1" type="ORF">HR057_11125</name>
</gene>
<dbReference type="Proteomes" id="UP000625804">
    <property type="component" value="Unassembled WGS sequence"/>
</dbReference>
<reference evidence="1" key="1">
    <citation type="submission" date="2020-06" db="EMBL/GenBank/DDBJ databases">
        <title>A novel thermopfilic bacterium from Erzurum, Turkey.</title>
        <authorList>
            <person name="Adiguzel A."/>
            <person name="Ay H."/>
            <person name="Baltaci M.O."/>
        </authorList>
    </citation>
    <scope>NUCLEOTIDE SEQUENCE</scope>
    <source>
        <strain evidence="1">P2</strain>
    </source>
</reference>
<dbReference type="AlphaFoldDB" id="A0A8J8GIE3"/>
<dbReference type="EMBL" id="JABTTE010000014">
    <property type="protein sequence ID" value="NSL52306.1"/>
    <property type="molecule type" value="Genomic_DNA"/>
</dbReference>
<name>A0A8J8GIE3_9BACI</name>
<dbReference type="InterPro" id="IPR025942">
    <property type="entry name" value="SpoVIF"/>
</dbReference>
<evidence type="ECO:0000313" key="1">
    <source>
        <dbReference type="EMBL" id="NSL52306.1"/>
    </source>
</evidence>
<keyword evidence="2" id="KW-1185">Reference proteome</keyword>
<evidence type="ECO:0000313" key="2">
    <source>
        <dbReference type="Proteomes" id="UP000625804"/>
    </source>
</evidence>